<proteinExistence type="predicted"/>
<evidence type="ECO:0000313" key="2">
    <source>
        <dbReference type="EMBL" id="PYH93239.1"/>
    </source>
</evidence>
<dbReference type="InterPro" id="IPR056125">
    <property type="entry name" value="DUF7708"/>
</dbReference>
<dbReference type="AlphaFoldDB" id="A0A319D7M6"/>
<feature type="domain" description="DUF7708" evidence="1">
    <location>
        <begin position="112"/>
        <end position="230"/>
    </location>
</feature>
<protein>
    <recommendedName>
        <fullName evidence="1">DUF7708 domain-containing protein</fullName>
    </recommendedName>
</protein>
<dbReference type="VEuPathDB" id="FungiDB:BO71DRAFT_431170"/>
<dbReference type="OrthoDB" id="4840035at2759"/>
<keyword evidence="3" id="KW-1185">Reference proteome</keyword>
<organism evidence="2 3">
    <name type="scientific">Aspergillus ellipticus CBS 707.79</name>
    <dbReference type="NCBI Taxonomy" id="1448320"/>
    <lineage>
        <taxon>Eukaryota</taxon>
        <taxon>Fungi</taxon>
        <taxon>Dikarya</taxon>
        <taxon>Ascomycota</taxon>
        <taxon>Pezizomycotina</taxon>
        <taxon>Eurotiomycetes</taxon>
        <taxon>Eurotiomycetidae</taxon>
        <taxon>Eurotiales</taxon>
        <taxon>Aspergillaceae</taxon>
        <taxon>Aspergillus</taxon>
        <taxon>Aspergillus subgen. Circumdati</taxon>
    </lineage>
</organism>
<dbReference type="Proteomes" id="UP000247810">
    <property type="component" value="Unassembled WGS sequence"/>
</dbReference>
<dbReference type="STRING" id="1448320.A0A319D7M6"/>
<dbReference type="Pfam" id="PF24809">
    <property type="entry name" value="DUF7708"/>
    <property type="match status" value="1"/>
</dbReference>
<gene>
    <name evidence="2" type="ORF">BO71DRAFT_431170</name>
</gene>
<sequence length="642" mass="72076">MSPQSLASPVGSSVADPVNLWKKRFEKRHLSPNPVIAILDVEYNELVQSWKRFQESLLPDDQVHFPERLQGPDDVLNLVGTIDPVWTTSHTGQRVFRDFCDDFRSTLGAHTVLLKALPKNDLYCSIFYGVLQSLLKATARYPRIMEGLLKALAQINRAVCSPAPDQLVFSRDSINSIARFYALLFFFLGEWMDWYVRKAKCGLLKSPKQDAYDAFHNLVCNVRRSAREMRRGLGDGMDVDDGECDGLCDMTGDRYLHLFEQARLSQVGLQRMDRRFAAQNALTRQLLWEIHQDVAERKRLIEERDPLLTQLIDAASLQLRSVAQQNSGIACLTTTASQDLGREARFAWSELLEELTVSALQDTDRFNLVGEGHKHKYTRVELQLASRHLEDFFDCDDQIPDLEPDVPVVAEENVMTSLKQWATDANSQVLAVGGAPSTAYPSPVLLVSTCYANLARKARLPVISHFCNRSTEEGKELTFEQHLIALAYSLIRQLIEYLPPVVESHSGCDLSAERFKRLNGTLTSWKEVLSLIDILLYFAPPLLVCVIHGLDIIQDASADQHIRSLVRTLLTHTRHQTVMMADGGQSQSVLLKILFTVAGRPSSLVETLSENQLILRESNQTDEPAAADSALNSDVGVVMMNA</sequence>
<evidence type="ECO:0000313" key="3">
    <source>
        <dbReference type="Proteomes" id="UP000247810"/>
    </source>
</evidence>
<evidence type="ECO:0000259" key="1">
    <source>
        <dbReference type="Pfam" id="PF24809"/>
    </source>
</evidence>
<reference evidence="2 3" key="1">
    <citation type="submission" date="2018-02" db="EMBL/GenBank/DDBJ databases">
        <title>The genomes of Aspergillus section Nigri reveals drivers in fungal speciation.</title>
        <authorList>
            <consortium name="DOE Joint Genome Institute"/>
            <person name="Vesth T.C."/>
            <person name="Nybo J."/>
            <person name="Theobald S."/>
            <person name="Brandl J."/>
            <person name="Frisvad J.C."/>
            <person name="Nielsen K.F."/>
            <person name="Lyhne E.K."/>
            <person name="Kogle M.E."/>
            <person name="Kuo A."/>
            <person name="Riley R."/>
            <person name="Clum A."/>
            <person name="Nolan M."/>
            <person name="Lipzen A."/>
            <person name="Salamov A."/>
            <person name="Henrissat B."/>
            <person name="Wiebenga A."/>
            <person name="De vries R.P."/>
            <person name="Grigoriev I.V."/>
            <person name="Mortensen U.H."/>
            <person name="Andersen M.R."/>
            <person name="Baker S.E."/>
        </authorList>
    </citation>
    <scope>NUCLEOTIDE SEQUENCE [LARGE SCALE GENOMIC DNA]</scope>
    <source>
        <strain evidence="2 3">CBS 707.79</strain>
    </source>
</reference>
<dbReference type="EMBL" id="KZ825897">
    <property type="protein sequence ID" value="PYH93239.1"/>
    <property type="molecule type" value="Genomic_DNA"/>
</dbReference>
<accession>A0A319D7M6</accession>
<name>A0A319D7M6_9EURO</name>